<accession>A0A9E2NZ93</accession>
<dbReference type="InterPro" id="IPR036754">
    <property type="entry name" value="YbaK/aa-tRNA-synt-asso_dom_sf"/>
</dbReference>
<dbReference type="InterPro" id="IPR040285">
    <property type="entry name" value="ProX/PRXD1"/>
</dbReference>
<dbReference type="Proteomes" id="UP000823914">
    <property type="component" value="Unassembled WGS sequence"/>
</dbReference>
<dbReference type="SUPFAM" id="SSF55826">
    <property type="entry name" value="YbaK/ProRS associated domain"/>
    <property type="match status" value="1"/>
</dbReference>
<dbReference type="CDD" id="cd04335">
    <property type="entry name" value="PrdX_deacylase"/>
    <property type="match status" value="1"/>
</dbReference>
<proteinExistence type="inferred from homology"/>
<dbReference type="EMBL" id="JAHLFV010000190">
    <property type="protein sequence ID" value="MBU3850531.1"/>
    <property type="molecule type" value="Genomic_DNA"/>
</dbReference>
<comment type="similarity">
    <text evidence="1">Belongs to the PRORSD1 family.</text>
</comment>
<evidence type="ECO:0000259" key="2">
    <source>
        <dbReference type="Pfam" id="PF04073"/>
    </source>
</evidence>
<dbReference type="PANTHER" id="PTHR31423">
    <property type="entry name" value="YBAK DOMAIN-CONTAINING PROTEIN"/>
    <property type="match status" value="1"/>
</dbReference>
<comment type="caution">
    <text evidence="3">The sequence shown here is derived from an EMBL/GenBank/DDBJ whole genome shotgun (WGS) entry which is preliminary data.</text>
</comment>
<evidence type="ECO:0000256" key="1">
    <source>
        <dbReference type="ARBA" id="ARBA00010201"/>
    </source>
</evidence>
<protein>
    <submittedName>
        <fullName evidence="3">Prolyl-tRNA synthetase associated domain-containing protein</fullName>
    </submittedName>
</protein>
<dbReference type="Pfam" id="PF04073">
    <property type="entry name" value="tRNA_edit"/>
    <property type="match status" value="1"/>
</dbReference>
<gene>
    <name evidence="3" type="ORF">IAA16_08200</name>
</gene>
<reference evidence="3" key="1">
    <citation type="journal article" date="2021" name="PeerJ">
        <title>Extensive microbial diversity within the chicken gut microbiome revealed by metagenomics and culture.</title>
        <authorList>
            <person name="Gilroy R."/>
            <person name="Ravi A."/>
            <person name="Getino M."/>
            <person name="Pursley I."/>
            <person name="Horton D.L."/>
            <person name="Alikhan N.F."/>
            <person name="Baker D."/>
            <person name="Gharbi K."/>
            <person name="Hall N."/>
            <person name="Watson M."/>
            <person name="Adriaenssens E.M."/>
            <person name="Foster-Nyarko E."/>
            <person name="Jarju S."/>
            <person name="Secka A."/>
            <person name="Antonio M."/>
            <person name="Oren A."/>
            <person name="Chaudhuri R.R."/>
            <person name="La Ragione R."/>
            <person name="Hildebrand F."/>
            <person name="Pallen M.J."/>
        </authorList>
    </citation>
    <scope>NUCLEOTIDE SEQUENCE</scope>
    <source>
        <strain evidence="3">Gambia15-2214</strain>
    </source>
</reference>
<dbReference type="Gene3D" id="3.90.960.10">
    <property type="entry name" value="YbaK/aminoacyl-tRNA synthetase-associated domain"/>
    <property type="match status" value="1"/>
</dbReference>
<dbReference type="PANTHER" id="PTHR31423:SF3">
    <property type="entry name" value="PROLYL-TRNA SYNTHETASE ASSOCIATED DOMAIN-CONTAINING PROTEIN 1-RELATED"/>
    <property type="match status" value="1"/>
</dbReference>
<sequence>MAYFDYLRRSIISDNTGYVMAEENILKVLKDLHISYEIQEHIPLFSEKDAQNVEITLQGIDVKNLFVKDKKGHYGLVSMDLHKRADLKKIADALGFGRLSFCTPEELMTYLHITPGSVTPLALMFDKNCRVQVLFDKNFAGNHVIIHPLRNTASVCIAFDDLVRFLEHYNHSYSLADVYKDEELC</sequence>
<name>A0A9E2NZ93_9SPIR</name>
<dbReference type="GO" id="GO:0002161">
    <property type="term" value="F:aminoacyl-tRNA deacylase activity"/>
    <property type="evidence" value="ECO:0007669"/>
    <property type="project" value="InterPro"/>
</dbReference>
<dbReference type="InterPro" id="IPR007214">
    <property type="entry name" value="YbaK/aa-tRNA-synth-assoc-dom"/>
</dbReference>
<evidence type="ECO:0000313" key="4">
    <source>
        <dbReference type="Proteomes" id="UP000823914"/>
    </source>
</evidence>
<feature type="domain" description="YbaK/aminoacyl-tRNA synthetase-associated" evidence="2">
    <location>
        <begin position="52"/>
        <end position="165"/>
    </location>
</feature>
<reference evidence="3" key="2">
    <citation type="submission" date="2021-04" db="EMBL/GenBank/DDBJ databases">
        <authorList>
            <person name="Gilroy R."/>
        </authorList>
    </citation>
    <scope>NUCLEOTIDE SEQUENCE</scope>
    <source>
        <strain evidence="3">Gambia15-2214</strain>
    </source>
</reference>
<evidence type="ECO:0000313" key="3">
    <source>
        <dbReference type="EMBL" id="MBU3850531.1"/>
    </source>
</evidence>
<organism evidence="3 4">
    <name type="scientific">Candidatus Treponema excrementipullorum</name>
    <dbReference type="NCBI Taxonomy" id="2838768"/>
    <lineage>
        <taxon>Bacteria</taxon>
        <taxon>Pseudomonadati</taxon>
        <taxon>Spirochaetota</taxon>
        <taxon>Spirochaetia</taxon>
        <taxon>Spirochaetales</taxon>
        <taxon>Treponemataceae</taxon>
        <taxon>Treponema</taxon>
    </lineage>
</organism>
<dbReference type="AlphaFoldDB" id="A0A9E2NZ93"/>